<evidence type="ECO:0000256" key="1">
    <source>
        <dbReference type="SAM" id="MobiDB-lite"/>
    </source>
</evidence>
<keyword evidence="3" id="KW-1185">Reference proteome</keyword>
<comment type="caution">
    <text evidence="2">The sequence shown here is derived from an EMBL/GenBank/DDBJ whole genome shotgun (WGS) entry which is preliminary data.</text>
</comment>
<feature type="compositionally biased region" description="Polar residues" evidence="1">
    <location>
        <begin position="94"/>
        <end position="104"/>
    </location>
</feature>
<evidence type="ECO:0000313" key="2">
    <source>
        <dbReference type="EMBL" id="GIY44786.1"/>
    </source>
</evidence>
<accession>A0AAV4TH72</accession>
<reference evidence="2 3" key="1">
    <citation type="submission" date="2021-06" db="EMBL/GenBank/DDBJ databases">
        <title>Caerostris darwini draft genome.</title>
        <authorList>
            <person name="Kono N."/>
            <person name="Arakawa K."/>
        </authorList>
    </citation>
    <scope>NUCLEOTIDE SEQUENCE [LARGE SCALE GENOMIC DNA]</scope>
</reference>
<protein>
    <submittedName>
        <fullName evidence="2">Uncharacterized protein</fullName>
    </submittedName>
</protein>
<proteinExistence type="predicted"/>
<dbReference type="EMBL" id="BPLQ01009569">
    <property type="protein sequence ID" value="GIY44786.1"/>
    <property type="molecule type" value="Genomic_DNA"/>
</dbReference>
<dbReference type="Proteomes" id="UP001054837">
    <property type="component" value="Unassembled WGS sequence"/>
</dbReference>
<name>A0AAV4TH72_9ARAC</name>
<feature type="region of interest" description="Disordered" evidence="1">
    <location>
        <begin position="49"/>
        <end position="110"/>
    </location>
</feature>
<feature type="compositionally biased region" description="Polar residues" evidence="1">
    <location>
        <begin position="54"/>
        <end position="70"/>
    </location>
</feature>
<gene>
    <name evidence="2" type="ORF">CDAR_219641</name>
</gene>
<sequence>MTVVHFILPQRTSSIKEICAIPLRNFLIYVKEWLQWIVPKQITCPGQKAATPSGEITNRIPQRQNQNRPNESVIECGSARRKGAKETLIPPPTQKKSWPSSSLPSIEKDDSCRGISDAFLLILWTT</sequence>
<evidence type="ECO:0000313" key="3">
    <source>
        <dbReference type="Proteomes" id="UP001054837"/>
    </source>
</evidence>
<dbReference type="AlphaFoldDB" id="A0AAV4TH72"/>
<organism evidence="2 3">
    <name type="scientific">Caerostris darwini</name>
    <dbReference type="NCBI Taxonomy" id="1538125"/>
    <lineage>
        <taxon>Eukaryota</taxon>
        <taxon>Metazoa</taxon>
        <taxon>Ecdysozoa</taxon>
        <taxon>Arthropoda</taxon>
        <taxon>Chelicerata</taxon>
        <taxon>Arachnida</taxon>
        <taxon>Araneae</taxon>
        <taxon>Araneomorphae</taxon>
        <taxon>Entelegynae</taxon>
        <taxon>Araneoidea</taxon>
        <taxon>Araneidae</taxon>
        <taxon>Caerostris</taxon>
    </lineage>
</organism>